<keyword evidence="3" id="KW-1185">Reference proteome</keyword>
<dbReference type="eggNOG" id="COG1762">
    <property type="taxonomic scope" value="Bacteria"/>
</dbReference>
<organism evidence="2 3">
    <name type="scientific">Spiroplasma mirum ATCC 29335</name>
    <dbReference type="NCBI Taxonomy" id="838561"/>
    <lineage>
        <taxon>Bacteria</taxon>
        <taxon>Bacillati</taxon>
        <taxon>Mycoplasmatota</taxon>
        <taxon>Mollicutes</taxon>
        <taxon>Entomoplasmatales</taxon>
        <taxon>Spiroplasmataceae</taxon>
        <taxon>Spiroplasma</taxon>
    </lineage>
</organism>
<feature type="domain" description="PTS EIIA type-2" evidence="1">
    <location>
        <begin position="1"/>
        <end position="80"/>
    </location>
</feature>
<dbReference type="EMBL" id="CP006720">
    <property type="protein sequence ID" value="AHI58656.1"/>
    <property type="molecule type" value="Genomic_DNA"/>
</dbReference>
<accession>W0GMV6</accession>
<dbReference type="InterPro" id="IPR016152">
    <property type="entry name" value="PTrfase/Anion_transptr"/>
</dbReference>
<evidence type="ECO:0000313" key="3">
    <source>
        <dbReference type="Proteomes" id="UP000019260"/>
    </source>
</evidence>
<dbReference type="STRING" id="838561.P344_06790"/>
<dbReference type="KEGG" id="smir:SMM_1138"/>
<gene>
    <name evidence="2" type="ORF">P344_06790</name>
</gene>
<name>W0GMV6_9MOLU</name>
<dbReference type="KEGG" id="smia:P344_06790"/>
<dbReference type="Gene3D" id="3.40.930.10">
    <property type="entry name" value="Mannitol-specific EII, Chain A"/>
    <property type="match status" value="1"/>
</dbReference>
<protein>
    <recommendedName>
        <fullName evidence="1">PTS EIIA type-2 domain-containing protein</fullName>
    </recommendedName>
</protein>
<dbReference type="HOGENOM" id="CLU_2587976_0_0_14"/>
<dbReference type="Proteomes" id="UP000019260">
    <property type="component" value="Chromosome"/>
</dbReference>
<sequence length="80" mass="8858">MVAGFTKPESESSIGFEDGFAIPHALIPEVTKPAILFLRMINGFDWKSMYGKPTKIAIAIIIPGDKANRTLLRCVKFNFS</sequence>
<proteinExistence type="predicted"/>
<dbReference type="PATRIC" id="fig|838561.3.peg.1306"/>
<dbReference type="PROSITE" id="PS51094">
    <property type="entry name" value="PTS_EIIA_TYPE_2"/>
    <property type="match status" value="1"/>
</dbReference>
<evidence type="ECO:0000313" key="2">
    <source>
        <dbReference type="EMBL" id="AHI58656.1"/>
    </source>
</evidence>
<dbReference type="InterPro" id="IPR002178">
    <property type="entry name" value="PTS_EIIA_type-2_dom"/>
</dbReference>
<evidence type="ECO:0000259" key="1">
    <source>
        <dbReference type="PROSITE" id="PS51094"/>
    </source>
</evidence>
<dbReference type="SUPFAM" id="SSF55804">
    <property type="entry name" value="Phoshotransferase/anion transport protein"/>
    <property type="match status" value="1"/>
</dbReference>
<reference evidence="2 3" key="1">
    <citation type="submission" date="2013-09" db="EMBL/GenBank/DDBJ databases">
        <title>Complete genome sequence of Spiroplasma mirum suckling mouse cataract agent.</title>
        <authorList>
            <person name="Landry C.A."/>
            <person name="Bastian F.O."/>
            <person name="Thune R.L."/>
        </authorList>
    </citation>
    <scope>NUCLEOTIDE SEQUENCE [LARGE SCALE GENOMIC DNA]</scope>
    <source>
        <strain evidence="2 3">SMCA</strain>
    </source>
</reference>
<dbReference type="AlphaFoldDB" id="W0GMV6"/>
<dbReference type="Pfam" id="PF00359">
    <property type="entry name" value="PTS_EIIA_2"/>
    <property type="match status" value="1"/>
</dbReference>